<dbReference type="Pfam" id="PF05683">
    <property type="entry name" value="Fumerase_C"/>
    <property type="match status" value="1"/>
</dbReference>
<reference evidence="4 5" key="1">
    <citation type="submission" date="2007-07" db="EMBL/GenBank/DDBJ databases">
        <title>Complete sequence of Fervidobacterium nodosum Rt17-B1.</title>
        <authorList>
            <consortium name="US DOE Joint Genome Institute"/>
            <person name="Copeland A."/>
            <person name="Lucas S."/>
            <person name="Lapidus A."/>
            <person name="Barry K."/>
            <person name="Glavina del Rio T."/>
            <person name="Dalin E."/>
            <person name="Tice H."/>
            <person name="Pitluck S."/>
            <person name="Saunders E."/>
            <person name="Brettin T."/>
            <person name="Bruce D."/>
            <person name="Detter J.C."/>
            <person name="Han C."/>
            <person name="Schmutz J."/>
            <person name="Larimer F."/>
            <person name="Land M."/>
            <person name="Hauser L."/>
            <person name="Kyrpides N."/>
            <person name="Mikhailova N."/>
            <person name="Nelson K."/>
            <person name="Gogarten J.P."/>
            <person name="Noll K."/>
            <person name="Richardson P."/>
        </authorList>
    </citation>
    <scope>NUCLEOTIDE SEQUENCE [LARGE SCALE GENOMIC DNA]</scope>
    <source>
        <strain evidence="5">ATCC 35602 / DSM 5306 / Rt17-B1</strain>
    </source>
</reference>
<keyword evidence="5" id="KW-1185">Reference proteome</keyword>
<dbReference type="SUPFAM" id="SSF117457">
    <property type="entry name" value="FumA C-terminal domain-like"/>
    <property type="match status" value="1"/>
</dbReference>
<dbReference type="HOGENOM" id="CLU_098588_2_0_0"/>
<reference evidence="4 5" key="2">
    <citation type="journal article" date="2009" name="Proc. Natl. Acad. Sci. U.S.A.">
        <title>On the chimeric nature, thermophilic origin, and phylogenetic placement of the Thermotogales.</title>
        <authorList>
            <person name="Zhaxybayeva O."/>
            <person name="Swithers K.S."/>
            <person name="Lapierre P."/>
            <person name="Fournier G.P."/>
            <person name="Bickhart D.M."/>
            <person name="DeBoy R.T."/>
            <person name="Nelson K.E."/>
            <person name="Nesbo C.L."/>
            <person name="Doolittle W.F."/>
            <person name="Gogarten J.P."/>
            <person name="Noll K.M."/>
        </authorList>
    </citation>
    <scope>NUCLEOTIDE SEQUENCE [LARGE SCALE GENOMIC DNA]</scope>
    <source>
        <strain evidence="5">ATCC 35602 / DSM 5306 / Rt17-B1</strain>
    </source>
</reference>
<dbReference type="PANTHER" id="PTHR43351:SF2">
    <property type="entry name" value="L(+)-TARTRATE DEHYDRATASE SUBUNIT BETA-RELATED"/>
    <property type="match status" value="1"/>
</dbReference>
<name>A7HKF0_FERNB</name>
<dbReference type="EMBL" id="CP000771">
    <property type="protein sequence ID" value="ABS60383.1"/>
    <property type="molecule type" value="Genomic_DNA"/>
</dbReference>
<evidence type="ECO:0000256" key="1">
    <source>
        <dbReference type="ARBA" id="ARBA00008876"/>
    </source>
</evidence>
<evidence type="ECO:0000313" key="5">
    <source>
        <dbReference type="Proteomes" id="UP000002415"/>
    </source>
</evidence>
<dbReference type="NCBIfam" id="TIGR00723">
    <property type="entry name" value="ttdB_fumA_fumB"/>
    <property type="match status" value="1"/>
</dbReference>
<keyword evidence="2 4" id="KW-0456">Lyase</keyword>
<organism evidence="4 5">
    <name type="scientific">Fervidobacterium nodosum (strain ATCC 35602 / DSM 5306 / Rt17-B1)</name>
    <dbReference type="NCBI Taxonomy" id="381764"/>
    <lineage>
        <taxon>Bacteria</taxon>
        <taxon>Thermotogati</taxon>
        <taxon>Thermotogota</taxon>
        <taxon>Thermotogae</taxon>
        <taxon>Thermotogales</taxon>
        <taxon>Fervidobacteriaceae</taxon>
        <taxon>Fervidobacterium</taxon>
    </lineage>
</organism>
<evidence type="ECO:0000256" key="2">
    <source>
        <dbReference type="ARBA" id="ARBA00023239"/>
    </source>
</evidence>
<accession>A7HKF0</accession>
<dbReference type="AlphaFoldDB" id="A7HKF0"/>
<protein>
    <submittedName>
        <fullName evidence="4">Fe-S type hydro-lyase tartrate/fumarate beta region</fullName>
    </submittedName>
</protein>
<dbReference type="OrthoDB" id="9798978at2"/>
<gene>
    <name evidence="4" type="ordered locus">Fnod_0520</name>
</gene>
<feature type="domain" description="Fe-S hydro-lyase tartrate dehydratase beta-type catalytic" evidence="3">
    <location>
        <begin position="4"/>
        <end position="158"/>
    </location>
</feature>
<comment type="similarity">
    <text evidence="1">Belongs to the class-I fumarase family.</text>
</comment>
<dbReference type="eggNOG" id="COG1838">
    <property type="taxonomic scope" value="Bacteria"/>
</dbReference>
<dbReference type="KEGG" id="fno:Fnod_0520"/>
<dbReference type="Proteomes" id="UP000002415">
    <property type="component" value="Chromosome"/>
</dbReference>
<evidence type="ECO:0000313" key="4">
    <source>
        <dbReference type="EMBL" id="ABS60383.1"/>
    </source>
</evidence>
<dbReference type="STRING" id="381764.Fnod_0520"/>
<dbReference type="GO" id="GO:0016836">
    <property type="term" value="F:hydro-lyase activity"/>
    <property type="evidence" value="ECO:0007669"/>
    <property type="project" value="InterPro"/>
</dbReference>
<dbReference type="InterPro" id="IPR036660">
    <property type="entry name" value="Fe-S_hydroAse_TtdB_cat_sf"/>
</dbReference>
<dbReference type="InterPro" id="IPR004647">
    <property type="entry name" value="Fe-S_hydro-lyase_TtdB-typ_cat"/>
</dbReference>
<dbReference type="RefSeq" id="WP_011993702.1">
    <property type="nucleotide sequence ID" value="NC_009718.1"/>
</dbReference>
<dbReference type="Gene3D" id="3.20.130.10">
    <property type="entry name" value="Fe-S hydro-lyase, tartrate dehydratase beta-type, catalytic domain"/>
    <property type="match status" value="1"/>
</dbReference>
<dbReference type="PANTHER" id="PTHR43351">
    <property type="entry name" value="L(+)-TARTRATE DEHYDRATASE SUBUNIT BETA"/>
    <property type="match status" value="1"/>
</dbReference>
<evidence type="ECO:0000259" key="3">
    <source>
        <dbReference type="Pfam" id="PF05683"/>
    </source>
</evidence>
<proteinExistence type="inferred from homology"/>
<sequence>MNEILTETLKKLNVGEMFEYTGKLIVMRDAAQKRLVEMEDNGKTLPVELKNALVFYAGPTFSKGNIIIGPTTSKRMDRFLEFLGRHGVIGTIGKGERTPEGVETIKKYKMIYFVTPSGCAAYLGKKIKSWKVVAFEDLGPEAVYEIEVENFPLLVVISAL</sequence>